<dbReference type="Proteomes" id="UP000324701">
    <property type="component" value="Unassembled WGS sequence"/>
</dbReference>
<dbReference type="AlphaFoldDB" id="A0A5B1AS15"/>
<dbReference type="EMBL" id="VTZN01000607">
    <property type="protein sequence ID" value="KAA1238230.1"/>
    <property type="molecule type" value="Genomic_DNA"/>
</dbReference>
<reference evidence="1 2" key="1">
    <citation type="submission" date="2019-09" db="EMBL/GenBank/DDBJ databases">
        <title>Report of infection by Mycobacterium simiae a patient suffering from pulmonary tuberculosis.</title>
        <authorList>
            <person name="Mohanty P.S."/>
            <person name="Bansal A.K."/>
            <person name="Singh H."/>
            <person name="Sharma S."/>
            <person name="Patil S.A."/>
            <person name="Upadhaya P."/>
            <person name="Singh P.K."/>
            <person name="Kumar D."/>
            <person name="Kumar S."/>
            <person name="Singh R.K."/>
            <person name="Chaudhary B."/>
        </authorList>
    </citation>
    <scope>NUCLEOTIDE SEQUENCE [LARGE SCALE GENOMIC DNA]</scope>
    <source>
        <strain evidence="1 2">JAL-560-SIM</strain>
    </source>
</reference>
<name>A0A5B1AS15_MYCSI</name>
<accession>A0A5B1AS15</accession>
<evidence type="ECO:0000313" key="2">
    <source>
        <dbReference type="Proteomes" id="UP000324701"/>
    </source>
</evidence>
<comment type="caution">
    <text evidence="1">The sequence shown here is derived from an EMBL/GenBank/DDBJ whole genome shotgun (WGS) entry which is preliminary data.</text>
</comment>
<sequence>MSSRRVIFVDPEIWMHNNRTDKETHNMTANDSPPNVDRMAMALTAVELINGATTHTDEEVVALLDGHSLYEMHVLLSSTVWCAYFLAG</sequence>
<dbReference type="RefSeq" id="WP_149656709.1">
    <property type="nucleotide sequence ID" value="NZ_VTZN01000607.1"/>
</dbReference>
<protein>
    <submittedName>
        <fullName evidence="1">Uncharacterized protein</fullName>
    </submittedName>
</protein>
<evidence type="ECO:0000313" key="1">
    <source>
        <dbReference type="EMBL" id="KAA1238230.1"/>
    </source>
</evidence>
<keyword evidence="2" id="KW-1185">Reference proteome</keyword>
<organism evidence="1 2">
    <name type="scientific">Mycobacterium simiae</name>
    <name type="common">Mycobacterium habana</name>
    <dbReference type="NCBI Taxonomy" id="1784"/>
    <lineage>
        <taxon>Bacteria</taxon>
        <taxon>Bacillati</taxon>
        <taxon>Actinomycetota</taxon>
        <taxon>Actinomycetes</taxon>
        <taxon>Mycobacteriales</taxon>
        <taxon>Mycobacteriaceae</taxon>
        <taxon>Mycobacterium</taxon>
        <taxon>Mycobacterium simiae complex</taxon>
    </lineage>
</organism>
<feature type="non-terminal residue" evidence="1">
    <location>
        <position position="88"/>
    </location>
</feature>
<proteinExistence type="predicted"/>
<gene>
    <name evidence="1" type="ORF">F0Q45_27075</name>
</gene>